<dbReference type="Pfam" id="PF07859">
    <property type="entry name" value="Abhydrolase_3"/>
    <property type="match status" value="1"/>
</dbReference>
<dbReference type="Proteomes" id="UP000530928">
    <property type="component" value="Unassembled WGS sequence"/>
</dbReference>
<keyword evidence="5" id="KW-0238">DNA-binding</keyword>
<evidence type="ECO:0000256" key="5">
    <source>
        <dbReference type="ARBA" id="ARBA00023125"/>
    </source>
</evidence>
<dbReference type="Gene3D" id="1.10.10.10">
    <property type="entry name" value="Winged helix-like DNA-binding domain superfamily/Winged helix DNA-binding domain"/>
    <property type="match status" value="1"/>
</dbReference>
<comment type="similarity">
    <text evidence="2">Belongs to the 'GDXG' lipolytic enzyme family.</text>
</comment>
<keyword evidence="4" id="KW-0805">Transcription regulation</keyword>
<evidence type="ECO:0000313" key="10">
    <source>
        <dbReference type="Proteomes" id="UP000530928"/>
    </source>
</evidence>
<comment type="similarity">
    <text evidence="1">Belongs to the LysR transcriptional regulatory family.</text>
</comment>
<dbReference type="PROSITE" id="PS01173">
    <property type="entry name" value="LIPASE_GDXG_HIS"/>
    <property type="match status" value="1"/>
</dbReference>
<dbReference type="Gene3D" id="3.40.50.1820">
    <property type="entry name" value="alpha/beta hydrolase"/>
    <property type="match status" value="1"/>
</dbReference>
<dbReference type="SUPFAM" id="SSF53474">
    <property type="entry name" value="alpha/beta-Hydrolases"/>
    <property type="match status" value="1"/>
</dbReference>
<accession>A0A7W0CIH4</accession>
<dbReference type="PANTHER" id="PTHR48081">
    <property type="entry name" value="AB HYDROLASE SUPERFAMILY PROTEIN C4A8.06C"/>
    <property type="match status" value="1"/>
</dbReference>
<protein>
    <submittedName>
        <fullName evidence="9">Acetyl esterase/lipase</fullName>
    </submittedName>
</protein>
<dbReference type="PRINTS" id="PR00039">
    <property type="entry name" value="HTHLYSR"/>
</dbReference>
<evidence type="ECO:0000256" key="3">
    <source>
        <dbReference type="ARBA" id="ARBA00022801"/>
    </source>
</evidence>
<feature type="active site" evidence="7">
    <location>
        <position position="247"/>
    </location>
</feature>
<evidence type="ECO:0000256" key="1">
    <source>
        <dbReference type="ARBA" id="ARBA00009437"/>
    </source>
</evidence>
<gene>
    <name evidence="9" type="ORF">HNR30_003119</name>
</gene>
<dbReference type="InterPro" id="IPR000847">
    <property type="entry name" value="LysR_HTH_N"/>
</dbReference>
<dbReference type="RefSeq" id="WP_220133589.1">
    <property type="nucleotide sequence ID" value="NZ_BAABAM010000002.1"/>
</dbReference>
<evidence type="ECO:0000259" key="8">
    <source>
        <dbReference type="PROSITE" id="PS50931"/>
    </source>
</evidence>
<keyword evidence="6" id="KW-0804">Transcription</keyword>
<evidence type="ECO:0000256" key="7">
    <source>
        <dbReference type="PROSITE-ProRule" id="PRU10038"/>
    </source>
</evidence>
<organism evidence="9 10">
    <name type="scientific">Nonomuraea soli</name>
    <dbReference type="NCBI Taxonomy" id="1032476"/>
    <lineage>
        <taxon>Bacteria</taxon>
        <taxon>Bacillati</taxon>
        <taxon>Actinomycetota</taxon>
        <taxon>Actinomycetes</taxon>
        <taxon>Streptosporangiales</taxon>
        <taxon>Streptosporangiaceae</taxon>
        <taxon>Nonomuraea</taxon>
    </lineage>
</organism>
<dbReference type="GO" id="GO:0003677">
    <property type="term" value="F:DNA binding"/>
    <property type="evidence" value="ECO:0007669"/>
    <property type="project" value="UniProtKB-KW"/>
</dbReference>
<dbReference type="SUPFAM" id="SSF46785">
    <property type="entry name" value="Winged helix' DNA-binding domain"/>
    <property type="match status" value="1"/>
</dbReference>
<dbReference type="InterPro" id="IPR036388">
    <property type="entry name" value="WH-like_DNA-bd_sf"/>
</dbReference>
<feature type="domain" description="HTH lysR-type" evidence="8">
    <location>
        <begin position="20"/>
        <end position="77"/>
    </location>
</feature>
<keyword evidence="3" id="KW-0378">Hydrolase</keyword>
<dbReference type="InterPro" id="IPR033140">
    <property type="entry name" value="Lipase_GDXG_put_SER_AS"/>
</dbReference>
<dbReference type="EMBL" id="JACDUR010000003">
    <property type="protein sequence ID" value="MBA2891778.1"/>
    <property type="molecule type" value="Genomic_DNA"/>
</dbReference>
<reference evidence="9 10" key="1">
    <citation type="submission" date="2020-07" db="EMBL/GenBank/DDBJ databases">
        <title>Genomic Encyclopedia of Type Strains, Phase IV (KMG-IV): sequencing the most valuable type-strain genomes for metagenomic binning, comparative biology and taxonomic classification.</title>
        <authorList>
            <person name="Goeker M."/>
        </authorList>
    </citation>
    <scope>NUCLEOTIDE SEQUENCE [LARGE SCALE GENOMIC DNA]</scope>
    <source>
        <strain evidence="9 10">DSM 45533</strain>
    </source>
</reference>
<name>A0A7W0CIH4_9ACTN</name>
<dbReference type="PROSITE" id="PS50931">
    <property type="entry name" value="HTH_LYSR"/>
    <property type="match status" value="1"/>
</dbReference>
<proteinExistence type="inferred from homology"/>
<evidence type="ECO:0000256" key="4">
    <source>
        <dbReference type="ARBA" id="ARBA00023015"/>
    </source>
</evidence>
<sequence length="399" mass="42750">MDDNNHSGAVLPLPQAPDAIELRHLRSFVAVADELNFGRAASRLYLSQPALSRQIRALERLVGCELLRRSTHRVELTLAGEALLGRSRGILAEVDDAVSATRAVGGELTGRIARLMEPMTNMAGSLDVQEMREVNESLLAECPVPSEVDTRAVNAGGVPSLVLAPGPDRPVTLLHLHGGGYVLGSAYGYRSLVGAMCVATGSSALLPEYRLAPEHPFPAAVDDAVRVYRWLLDRTPDPAGLTVSGDSSGAGLTMSLLAVLRQRDLPLPGRVVLLSPWLDLSCACLAENGPSAMLTLSQDYVRHYLAGHPTGDPLLDPFSADLSGYPPILVQVATGDPLVTEARRFAERAREQGVDVELGLYPVNAHVFHHFWSFLPEAASALSSLGVFVTETRRPQRAG</sequence>
<dbReference type="InterPro" id="IPR036390">
    <property type="entry name" value="WH_DNA-bd_sf"/>
</dbReference>
<keyword evidence="10" id="KW-1185">Reference proteome</keyword>
<evidence type="ECO:0000313" key="9">
    <source>
        <dbReference type="EMBL" id="MBA2891778.1"/>
    </source>
</evidence>
<dbReference type="FunFam" id="1.10.10.10:FF:000001">
    <property type="entry name" value="LysR family transcriptional regulator"/>
    <property type="match status" value="1"/>
</dbReference>
<dbReference type="AlphaFoldDB" id="A0A7W0CIH4"/>
<dbReference type="InterPro" id="IPR050300">
    <property type="entry name" value="GDXG_lipolytic_enzyme"/>
</dbReference>
<dbReference type="Pfam" id="PF00126">
    <property type="entry name" value="HTH_1"/>
    <property type="match status" value="1"/>
</dbReference>
<comment type="caution">
    <text evidence="9">The sequence shown here is derived from an EMBL/GenBank/DDBJ whole genome shotgun (WGS) entry which is preliminary data.</text>
</comment>
<dbReference type="InterPro" id="IPR029058">
    <property type="entry name" value="AB_hydrolase_fold"/>
</dbReference>
<dbReference type="GO" id="GO:0016787">
    <property type="term" value="F:hydrolase activity"/>
    <property type="evidence" value="ECO:0007669"/>
    <property type="project" value="UniProtKB-KW"/>
</dbReference>
<dbReference type="GO" id="GO:0003700">
    <property type="term" value="F:DNA-binding transcription factor activity"/>
    <property type="evidence" value="ECO:0007669"/>
    <property type="project" value="InterPro"/>
</dbReference>
<evidence type="ECO:0000256" key="6">
    <source>
        <dbReference type="ARBA" id="ARBA00023163"/>
    </source>
</evidence>
<dbReference type="InterPro" id="IPR002168">
    <property type="entry name" value="Lipase_GDXG_HIS_AS"/>
</dbReference>
<dbReference type="PANTHER" id="PTHR48081:SF8">
    <property type="entry name" value="ALPHA_BETA HYDROLASE FOLD-3 DOMAIN-CONTAINING PROTEIN-RELATED"/>
    <property type="match status" value="1"/>
</dbReference>
<dbReference type="InterPro" id="IPR013094">
    <property type="entry name" value="AB_hydrolase_3"/>
</dbReference>
<dbReference type="PROSITE" id="PS01174">
    <property type="entry name" value="LIPASE_GDXG_SER"/>
    <property type="match status" value="1"/>
</dbReference>
<evidence type="ECO:0000256" key="2">
    <source>
        <dbReference type="ARBA" id="ARBA00010515"/>
    </source>
</evidence>